<dbReference type="CDD" id="cd06267">
    <property type="entry name" value="PBP1_LacI_sugar_binding-like"/>
    <property type="match status" value="1"/>
</dbReference>
<dbReference type="PROSITE" id="PS50932">
    <property type="entry name" value="HTH_LACI_2"/>
    <property type="match status" value="1"/>
</dbReference>
<dbReference type="SUPFAM" id="SSF53822">
    <property type="entry name" value="Periplasmic binding protein-like I"/>
    <property type="match status" value="1"/>
</dbReference>
<dbReference type="PANTHER" id="PTHR30146:SF109">
    <property type="entry name" value="HTH-TYPE TRANSCRIPTIONAL REGULATOR GALS"/>
    <property type="match status" value="1"/>
</dbReference>
<dbReference type="InterPro" id="IPR001761">
    <property type="entry name" value="Peripla_BP/Lac1_sug-bd_dom"/>
</dbReference>
<protein>
    <submittedName>
        <fullName evidence="5">LacI family transcriptional regulator</fullName>
    </submittedName>
</protein>
<evidence type="ECO:0000256" key="1">
    <source>
        <dbReference type="ARBA" id="ARBA00023015"/>
    </source>
</evidence>
<dbReference type="SUPFAM" id="SSF47413">
    <property type="entry name" value="lambda repressor-like DNA-binding domains"/>
    <property type="match status" value="1"/>
</dbReference>
<dbReference type="InterPro" id="IPR010982">
    <property type="entry name" value="Lambda_DNA-bd_dom_sf"/>
</dbReference>
<dbReference type="OrthoDB" id="667031at2"/>
<accession>A0A2T7BN42</accession>
<dbReference type="EMBL" id="QCYK01000001">
    <property type="protein sequence ID" value="PUZ29069.1"/>
    <property type="molecule type" value="Genomic_DNA"/>
</dbReference>
<evidence type="ECO:0000313" key="6">
    <source>
        <dbReference type="Proteomes" id="UP000244450"/>
    </source>
</evidence>
<dbReference type="Proteomes" id="UP000244450">
    <property type="component" value="Unassembled WGS sequence"/>
</dbReference>
<dbReference type="RefSeq" id="WP_108685708.1">
    <property type="nucleotide sequence ID" value="NZ_QCYK01000001.1"/>
</dbReference>
<evidence type="ECO:0000313" key="5">
    <source>
        <dbReference type="EMBL" id="PUZ29069.1"/>
    </source>
</evidence>
<dbReference type="Pfam" id="PF00532">
    <property type="entry name" value="Peripla_BP_1"/>
    <property type="match status" value="1"/>
</dbReference>
<proteinExistence type="predicted"/>
<dbReference type="SMART" id="SM00354">
    <property type="entry name" value="HTH_LACI"/>
    <property type="match status" value="1"/>
</dbReference>
<feature type="domain" description="HTH lacI-type" evidence="4">
    <location>
        <begin position="4"/>
        <end position="58"/>
    </location>
</feature>
<evidence type="ECO:0000256" key="2">
    <source>
        <dbReference type="ARBA" id="ARBA00023125"/>
    </source>
</evidence>
<dbReference type="Gene3D" id="3.40.50.2300">
    <property type="match status" value="2"/>
</dbReference>
<dbReference type="Pfam" id="PF00356">
    <property type="entry name" value="LacI"/>
    <property type="match status" value="1"/>
</dbReference>
<gene>
    <name evidence="5" type="ORF">DCC81_06265</name>
</gene>
<dbReference type="GO" id="GO:0000976">
    <property type="term" value="F:transcription cis-regulatory region binding"/>
    <property type="evidence" value="ECO:0007669"/>
    <property type="project" value="TreeGrafter"/>
</dbReference>
<name>A0A2T7BN42_9BACT</name>
<dbReference type="GO" id="GO:0003700">
    <property type="term" value="F:DNA-binding transcription factor activity"/>
    <property type="evidence" value="ECO:0007669"/>
    <property type="project" value="TreeGrafter"/>
</dbReference>
<keyword evidence="2" id="KW-0238">DNA-binding</keyword>
<dbReference type="Gene3D" id="1.10.260.40">
    <property type="entry name" value="lambda repressor-like DNA-binding domains"/>
    <property type="match status" value="1"/>
</dbReference>
<reference evidence="5 6" key="1">
    <citation type="submission" date="2018-04" db="EMBL/GenBank/DDBJ databases">
        <title>Chitinophaga fuyangensis sp. nov., isolated from soil in a chemical factory.</title>
        <authorList>
            <person name="Chen K."/>
        </authorList>
    </citation>
    <scope>NUCLEOTIDE SEQUENCE [LARGE SCALE GENOMIC DNA]</scope>
    <source>
        <strain evidence="5 6">LY-1</strain>
    </source>
</reference>
<dbReference type="PANTHER" id="PTHR30146">
    <property type="entry name" value="LACI-RELATED TRANSCRIPTIONAL REPRESSOR"/>
    <property type="match status" value="1"/>
</dbReference>
<keyword evidence="3" id="KW-0804">Transcription</keyword>
<organism evidence="5 6">
    <name type="scientific">Chitinophaga parva</name>
    <dbReference type="NCBI Taxonomy" id="2169414"/>
    <lineage>
        <taxon>Bacteria</taxon>
        <taxon>Pseudomonadati</taxon>
        <taxon>Bacteroidota</taxon>
        <taxon>Chitinophagia</taxon>
        <taxon>Chitinophagales</taxon>
        <taxon>Chitinophagaceae</taxon>
        <taxon>Chitinophaga</taxon>
    </lineage>
</organism>
<dbReference type="CDD" id="cd01392">
    <property type="entry name" value="HTH_LacI"/>
    <property type="match status" value="1"/>
</dbReference>
<evidence type="ECO:0000259" key="4">
    <source>
        <dbReference type="PROSITE" id="PS50932"/>
    </source>
</evidence>
<sequence length="337" mass="37507">MDDVNIKKLAKDLNLSTSTISRAFRGNSDISQATKERILAKAKELNYQPNLYASNLREKKSKTIAVIMPELANNFFSQAVKGIERVARDNGYHTLLYVTDDDYQKEVGIIDDLSNGRVDGIIMSASGEANDHAYLGKLKKKKIPLVFFDRVYDDVDVAKVTTDDYTSSFEATRHLVEAGCKKIAFLVINKSLSIGKMRMQGYVDALKEAGIPFQPDWVIDCSNDREESIDIITKVLDTLRPDGLFAAVERLAMASYYACHQLGVKIPEQVKVISYSSLEIAPLLNPSLTTITQPAGDMGTEAARLLFKTLDAAEPAQVQDHLVLHSRIIQRRSTEKS</sequence>
<dbReference type="InterPro" id="IPR000843">
    <property type="entry name" value="HTH_LacI"/>
</dbReference>
<comment type="caution">
    <text evidence="5">The sequence shown here is derived from an EMBL/GenBank/DDBJ whole genome shotgun (WGS) entry which is preliminary data.</text>
</comment>
<dbReference type="InterPro" id="IPR028082">
    <property type="entry name" value="Peripla_BP_I"/>
</dbReference>
<keyword evidence="1" id="KW-0805">Transcription regulation</keyword>
<keyword evidence="6" id="KW-1185">Reference proteome</keyword>
<evidence type="ECO:0000256" key="3">
    <source>
        <dbReference type="ARBA" id="ARBA00023163"/>
    </source>
</evidence>
<dbReference type="AlphaFoldDB" id="A0A2T7BN42"/>